<keyword evidence="3" id="KW-1185">Reference proteome</keyword>
<evidence type="ECO:0008006" key="4">
    <source>
        <dbReference type="Google" id="ProtNLM"/>
    </source>
</evidence>
<proteinExistence type="predicted"/>
<dbReference type="RefSeq" id="WP_204652793.1">
    <property type="nucleotide sequence ID" value="NZ_JAFBFD010000002.1"/>
</dbReference>
<keyword evidence="1" id="KW-1133">Transmembrane helix</keyword>
<accession>A0ABV9MVB6</accession>
<keyword evidence="1" id="KW-0472">Membrane</keyword>
<organism evidence="2 3">
    <name type="scientific">Enterococcus lemanii</name>
    <dbReference type="NCBI Taxonomy" id="1159752"/>
    <lineage>
        <taxon>Bacteria</taxon>
        <taxon>Bacillati</taxon>
        <taxon>Bacillota</taxon>
        <taxon>Bacilli</taxon>
        <taxon>Lactobacillales</taxon>
        <taxon>Enterococcaceae</taxon>
        <taxon>Enterococcus</taxon>
    </lineage>
</organism>
<reference evidence="3" key="1">
    <citation type="journal article" date="2019" name="Int. J. Syst. Evol. Microbiol.">
        <title>The Global Catalogue of Microorganisms (GCM) 10K type strain sequencing project: providing services to taxonomists for standard genome sequencing and annotation.</title>
        <authorList>
            <consortium name="The Broad Institute Genomics Platform"/>
            <consortium name="The Broad Institute Genome Sequencing Center for Infectious Disease"/>
            <person name="Wu L."/>
            <person name="Ma J."/>
        </authorList>
    </citation>
    <scope>NUCLEOTIDE SEQUENCE [LARGE SCALE GENOMIC DNA]</scope>
    <source>
        <strain evidence="3">CGMCC 1.19032</strain>
    </source>
</reference>
<feature type="transmembrane region" description="Helical" evidence="1">
    <location>
        <begin position="34"/>
        <end position="54"/>
    </location>
</feature>
<name>A0ABV9MVB6_9ENTE</name>
<gene>
    <name evidence="2" type="ORF">ACFO5I_09335</name>
</gene>
<evidence type="ECO:0000313" key="3">
    <source>
        <dbReference type="Proteomes" id="UP001595969"/>
    </source>
</evidence>
<keyword evidence="1" id="KW-0812">Transmembrane</keyword>
<sequence>MKKKKDSIVAKGMENANRMLMGAIGGDPEAPTTWVNTLVLILLILGGYLIWRFFTK</sequence>
<evidence type="ECO:0000313" key="2">
    <source>
        <dbReference type="EMBL" id="MFC4719927.1"/>
    </source>
</evidence>
<dbReference type="EMBL" id="JBHSGS010000049">
    <property type="protein sequence ID" value="MFC4719927.1"/>
    <property type="molecule type" value="Genomic_DNA"/>
</dbReference>
<comment type="caution">
    <text evidence="2">The sequence shown here is derived from an EMBL/GenBank/DDBJ whole genome shotgun (WGS) entry which is preliminary data.</text>
</comment>
<evidence type="ECO:0000256" key="1">
    <source>
        <dbReference type="SAM" id="Phobius"/>
    </source>
</evidence>
<dbReference type="Proteomes" id="UP001595969">
    <property type="component" value="Unassembled WGS sequence"/>
</dbReference>
<protein>
    <recommendedName>
        <fullName evidence="4">LPXTG cell wall anchor domain-containing protein</fullName>
    </recommendedName>
</protein>